<dbReference type="GO" id="GO:0006400">
    <property type="term" value="P:tRNA modification"/>
    <property type="evidence" value="ECO:0007669"/>
    <property type="project" value="UniProtKB-UniRule"/>
</dbReference>
<dbReference type="SUPFAM" id="SSF52402">
    <property type="entry name" value="Adenine nucleotide alpha hydrolases-like"/>
    <property type="match status" value="1"/>
</dbReference>
<dbReference type="InterPro" id="IPR023382">
    <property type="entry name" value="MnmA-like_central_sf"/>
</dbReference>
<proteinExistence type="inferred from homology"/>
<dbReference type="Pfam" id="PF20258">
    <property type="entry name" value="tRNA_Me_trans_C"/>
    <property type="match status" value="1"/>
</dbReference>
<comment type="subcellular location">
    <subcellularLocation>
        <location evidence="9">Cytoplasm</location>
    </subcellularLocation>
</comment>
<feature type="binding site" evidence="9">
    <location>
        <begin position="6"/>
        <end position="13"/>
    </location>
    <ligand>
        <name>ATP</name>
        <dbReference type="ChEBI" id="CHEBI:30616"/>
    </ligand>
</feature>
<dbReference type="CDD" id="cd01998">
    <property type="entry name" value="MnmA_TRMU-like"/>
    <property type="match status" value="1"/>
</dbReference>
<feature type="active site" description="Cysteine persulfide intermediate" evidence="9">
    <location>
        <position position="186"/>
    </location>
</feature>
<dbReference type="Gene3D" id="3.40.50.620">
    <property type="entry name" value="HUPs"/>
    <property type="match status" value="1"/>
</dbReference>
<comment type="function">
    <text evidence="9">Catalyzes the 2-thiolation of uridine at the wobble position (U34) of tRNA, leading to the formation of s(2)U34.</text>
</comment>
<keyword evidence="9" id="KW-0963">Cytoplasm</keyword>
<keyword evidence="7" id="KW-1015">Disulfide bond</keyword>
<feature type="region of interest" description="Interaction with tRNA" evidence="9">
    <location>
        <begin position="288"/>
        <end position="289"/>
    </location>
</feature>
<dbReference type="Gene3D" id="2.40.30.10">
    <property type="entry name" value="Translation factors"/>
    <property type="match status" value="1"/>
</dbReference>
<dbReference type="RefSeq" id="WP_169937239.1">
    <property type="nucleotide sequence ID" value="NZ_JADBHS010000002.1"/>
</dbReference>
<evidence type="ECO:0000259" key="11">
    <source>
        <dbReference type="Pfam" id="PF20259"/>
    </source>
</evidence>
<dbReference type="EC" id="2.8.1.13" evidence="9"/>
<gene>
    <name evidence="9 12" type="primary">mnmA</name>
    <name evidence="12" type="ORF">CCAL12919_00965</name>
</gene>
<dbReference type="EMBL" id="JADBHS010000002">
    <property type="protein sequence ID" value="MBE2985706.1"/>
    <property type="molecule type" value="Genomic_DNA"/>
</dbReference>
<evidence type="ECO:0000256" key="7">
    <source>
        <dbReference type="ARBA" id="ARBA00023157"/>
    </source>
</evidence>
<evidence type="ECO:0000256" key="6">
    <source>
        <dbReference type="ARBA" id="ARBA00022884"/>
    </source>
</evidence>
<name>A0ABD4JGT1_9BACT</name>
<protein>
    <recommendedName>
        <fullName evidence="9">tRNA-specific 2-thiouridylase MnmA</fullName>
        <ecNumber evidence="9">2.8.1.13</ecNumber>
    </recommendedName>
</protein>
<feature type="region of interest" description="Interaction with tRNA" evidence="9">
    <location>
        <begin position="134"/>
        <end position="136"/>
    </location>
</feature>
<keyword evidence="5 9" id="KW-0067">ATP-binding</keyword>
<feature type="binding site" evidence="9">
    <location>
        <position position="116"/>
    </location>
    <ligand>
        <name>ATP</name>
        <dbReference type="ChEBI" id="CHEBI:30616"/>
    </ligand>
</feature>
<dbReference type="PANTHER" id="PTHR11933">
    <property type="entry name" value="TRNA 5-METHYLAMINOMETHYL-2-THIOURIDYLATE -METHYLTRANSFERASE"/>
    <property type="match status" value="1"/>
</dbReference>
<dbReference type="Pfam" id="PF20259">
    <property type="entry name" value="tRNA_Me_trans_M"/>
    <property type="match status" value="1"/>
</dbReference>
<evidence type="ECO:0000313" key="12">
    <source>
        <dbReference type="EMBL" id="MBE2985706.1"/>
    </source>
</evidence>
<dbReference type="InterPro" id="IPR014729">
    <property type="entry name" value="Rossmann-like_a/b/a_fold"/>
</dbReference>
<keyword evidence="6 9" id="KW-0694">RNA-binding</keyword>
<evidence type="ECO:0000256" key="3">
    <source>
        <dbReference type="ARBA" id="ARBA00022694"/>
    </source>
</evidence>
<dbReference type="GO" id="GO:0005524">
    <property type="term" value="F:ATP binding"/>
    <property type="evidence" value="ECO:0007669"/>
    <property type="project" value="UniProtKB-KW"/>
</dbReference>
<evidence type="ECO:0000256" key="1">
    <source>
        <dbReference type="ARBA" id="ARBA00022555"/>
    </source>
</evidence>
<comment type="catalytic activity">
    <reaction evidence="8 9">
        <text>S-sulfanyl-L-cysteinyl-[protein] + uridine(34) in tRNA + AH2 + ATP = 2-thiouridine(34) in tRNA + L-cysteinyl-[protein] + A + AMP + diphosphate + H(+)</text>
        <dbReference type="Rhea" id="RHEA:47032"/>
        <dbReference type="Rhea" id="RHEA-COMP:10131"/>
        <dbReference type="Rhea" id="RHEA-COMP:11726"/>
        <dbReference type="Rhea" id="RHEA-COMP:11727"/>
        <dbReference type="Rhea" id="RHEA-COMP:11728"/>
        <dbReference type="ChEBI" id="CHEBI:13193"/>
        <dbReference type="ChEBI" id="CHEBI:15378"/>
        <dbReference type="ChEBI" id="CHEBI:17499"/>
        <dbReference type="ChEBI" id="CHEBI:29950"/>
        <dbReference type="ChEBI" id="CHEBI:30616"/>
        <dbReference type="ChEBI" id="CHEBI:33019"/>
        <dbReference type="ChEBI" id="CHEBI:61963"/>
        <dbReference type="ChEBI" id="CHEBI:65315"/>
        <dbReference type="ChEBI" id="CHEBI:87170"/>
        <dbReference type="ChEBI" id="CHEBI:456215"/>
        <dbReference type="EC" id="2.8.1.13"/>
    </reaction>
</comment>
<evidence type="ECO:0000256" key="4">
    <source>
        <dbReference type="ARBA" id="ARBA00022741"/>
    </source>
</evidence>
<dbReference type="NCBIfam" id="NF001138">
    <property type="entry name" value="PRK00143.1"/>
    <property type="match status" value="1"/>
</dbReference>
<feature type="binding site" evidence="9">
    <location>
        <position position="32"/>
    </location>
    <ligand>
        <name>ATP</name>
        <dbReference type="ChEBI" id="CHEBI:30616"/>
    </ligand>
</feature>
<dbReference type="AlphaFoldDB" id="A0ABD4JGT1"/>
<comment type="caution">
    <text evidence="12">The sequence shown here is derived from an EMBL/GenBank/DDBJ whole genome shotgun (WGS) entry which is preliminary data.</text>
</comment>
<dbReference type="Pfam" id="PF03054">
    <property type="entry name" value="tRNA_Me_trans"/>
    <property type="match status" value="1"/>
</dbReference>
<evidence type="ECO:0000256" key="5">
    <source>
        <dbReference type="ARBA" id="ARBA00022840"/>
    </source>
</evidence>
<feature type="site" description="Interaction with tRNA" evidence="9">
    <location>
        <position position="117"/>
    </location>
</feature>
<keyword evidence="3 9" id="KW-0819">tRNA processing</keyword>
<keyword evidence="4 9" id="KW-0547">Nucleotide-binding</keyword>
<dbReference type="InterPro" id="IPR004506">
    <property type="entry name" value="MnmA-like"/>
</dbReference>
<evidence type="ECO:0000256" key="8">
    <source>
        <dbReference type="ARBA" id="ARBA00051542"/>
    </source>
</evidence>
<dbReference type="PANTHER" id="PTHR11933:SF5">
    <property type="entry name" value="MITOCHONDRIAL TRNA-SPECIFIC 2-THIOURIDYLASE 1"/>
    <property type="match status" value="1"/>
</dbReference>
<organism evidence="12 13">
    <name type="scientific">Campylobacter californiensis</name>
    <dbReference type="NCBI Taxonomy" id="1032243"/>
    <lineage>
        <taxon>Bacteria</taxon>
        <taxon>Pseudomonadati</taxon>
        <taxon>Campylobacterota</taxon>
        <taxon>Epsilonproteobacteria</taxon>
        <taxon>Campylobacterales</taxon>
        <taxon>Campylobacteraceae</taxon>
        <taxon>Campylobacter</taxon>
    </lineage>
</organism>
<dbReference type="GO" id="GO:0103016">
    <property type="term" value="F:tRNA-uridine 2-sulfurtransferase activity"/>
    <property type="evidence" value="ECO:0007669"/>
    <property type="project" value="UniProtKB-EC"/>
</dbReference>
<evidence type="ECO:0000256" key="9">
    <source>
        <dbReference type="HAMAP-Rule" id="MF_00144"/>
    </source>
</evidence>
<dbReference type="Gene3D" id="2.30.30.280">
    <property type="entry name" value="Adenine nucleotide alpha hydrolases-like domains"/>
    <property type="match status" value="1"/>
</dbReference>
<keyword evidence="2 9" id="KW-0808">Transferase</keyword>
<sequence length="339" mass="38178">MKIMVAMSGGVDSTMTAKILQEQGHEVQGCYMKLHTKPGYHEENIRKVKKVGEYLGIQVHILDLQDKFNEFVYDPFVKLYKEGKTPNPCALCNRFIKLGALLDFAKEQGCEKLATGHYVQVVDGLITQAKDPSKDQSYFLAQVPKEVLKDVVFPLGDKFKSDIKELAKSIDVLSEFGTQAESSEICFVEDTYIQVLEKHYNTNLPGNVVDKNGNIVGRHQGYMHYTIGKRRGFEIYGAHEPHFVLKINADKNEIVVGSKDDLAQKMVELENVNLFIDKDEFDSEVKIRYRSPKLEASVKINKEDKTAVLMLNQNALGVAQGQLCVMYDGDKVIASGFIK</sequence>
<evidence type="ECO:0000313" key="13">
    <source>
        <dbReference type="Proteomes" id="UP001318760"/>
    </source>
</evidence>
<keyword evidence="1 9" id="KW-0820">tRNA-binding</keyword>
<feature type="domain" description="tRNA-specific 2-thiouridylase MnmA-like C-terminal" evidence="10">
    <location>
        <begin position="271"/>
        <end position="338"/>
    </location>
</feature>
<accession>A0ABD4JGT1</accession>
<dbReference type="InterPro" id="IPR046884">
    <property type="entry name" value="MnmA-like_central"/>
</dbReference>
<feature type="domain" description="tRNA-specific 2-thiouridylase MnmA-like central" evidence="11">
    <location>
        <begin position="195"/>
        <end position="258"/>
    </location>
</feature>
<dbReference type="GO" id="GO:0005737">
    <property type="term" value="C:cytoplasm"/>
    <property type="evidence" value="ECO:0007669"/>
    <property type="project" value="UniProtKB-SubCell"/>
</dbReference>
<evidence type="ECO:0000259" key="10">
    <source>
        <dbReference type="Pfam" id="PF20258"/>
    </source>
</evidence>
<dbReference type="NCBIfam" id="TIGR00420">
    <property type="entry name" value="trmU"/>
    <property type="match status" value="1"/>
</dbReference>
<dbReference type="HAMAP" id="MF_00144">
    <property type="entry name" value="tRNA_thiouridyl_MnmA"/>
    <property type="match status" value="1"/>
</dbReference>
<evidence type="ECO:0000256" key="2">
    <source>
        <dbReference type="ARBA" id="ARBA00022679"/>
    </source>
</evidence>
<comment type="caution">
    <text evidence="9">Lacks conserved residue(s) required for the propagation of feature annotation.</text>
</comment>
<feature type="site" description="Interaction with tRNA" evidence="9">
    <location>
        <position position="322"/>
    </location>
</feature>
<reference evidence="12 13" key="1">
    <citation type="submission" date="2020-10" db="EMBL/GenBank/DDBJ databases">
        <title>Campylobacter californiensis sp. nov. isolated from cattle and feral swine in California.</title>
        <authorList>
            <person name="Miller W.G."/>
        </authorList>
    </citation>
    <scope>NUCLEOTIDE SEQUENCE [LARGE SCALE GENOMIC DNA]</scope>
    <source>
        <strain evidence="12 13">RM12919</strain>
    </source>
</reference>
<dbReference type="FunFam" id="2.30.30.280:FF:000001">
    <property type="entry name" value="tRNA-specific 2-thiouridylase MnmA"/>
    <property type="match status" value="1"/>
</dbReference>
<dbReference type="InterPro" id="IPR046885">
    <property type="entry name" value="MnmA-like_C"/>
</dbReference>
<comment type="similarity">
    <text evidence="9">Belongs to the MnmA/TRMU family.</text>
</comment>
<feature type="active site" description="Nucleophile" evidence="9">
    <location>
        <position position="92"/>
    </location>
</feature>
<dbReference type="GO" id="GO:0000049">
    <property type="term" value="F:tRNA binding"/>
    <property type="evidence" value="ECO:0007669"/>
    <property type="project" value="UniProtKB-KW"/>
</dbReference>
<dbReference type="Proteomes" id="UP001318760">
    <property type="component" value="Unassembled WGS sequence"/>
</dbReference>